<dbReference type="RefSeq" id="WP_074868685.1">
    <property type="nucleotide sequence ID" value="NZ_FOAS01000011.1"/>
</dbReference>
<dbReference type="SUPFAM" id="SSF54506">
    <property type="entry name" value="Diaminopimelate epimerase-like"/>
    <property type="match status" value="1"/>
</dbReference>
<dbReference type="Pfam" id="PF02567">
    <property type="entry name" value="PhzC-PhzF"/>
    <property type="match status" value="1"/>
</dbReference>
<dbReference type="Gene3D" id="3.10.310.10">
    <property type="entry name" value="Diaminopimelate Epimerase, Chain A, domain 1"/>
    <property type="match status" value="2"/>
</dbReference>
<dbReference type="PANTHER" id="PTHR13774">
    <property type="entry name" value="PHENAZINE BIOSYNTHESIS PROTEIN"/>
    <property type="match status" value="1"/>
</dbReference>
<feature type="active site" evidence="3">
    <location>
        <position position="46"/>
    </location>
</feature>
<dbReference type="PANTHER" id="PTHR13774:SF17">
    <property type="entry name" value="PHENAZINE BIOSYNTHESIS-LIKE DOMAIN-CONTAINING PROTEIN"/>
    <property type="match status" value="1"/>
</dbReference>
<reference evidence="4 5" key="1">
    <citation type="submission" date="2016-10" db="EMBL/GenBank/DDBJ databases">
        <authorList>
            <person name="de Groot N.N."/>
        </authorList>
    </citation>
    <scope>NUCLEOTIDE SEQUENCE [LARGE SCALE GENOMIC DNA]</scope>
    <source>
        <strain evidence="4 5">JCM 19513</strain>
    </source>
</reference>
<dbReference type="GO" id="GO:0016853">
    <property type="term" value="F:isomerase activity"/>
    <property type="evidence" value="ECO:0007669"/>
    <property type="project" value="UniProtKB-KW"/>
</dbReference>
<name>A0A1H7PK52_9GAMM</name>
<dbReference type="InterPro" id="IPR003719">
    <property type="entry name" value="Phenazine_PhzF-like"/>
</dbReference>
<dbReference type="STRING" id="1429083.GCA_001885685_02034"/>
<evidence type="ECO:0000256" key="1">
    <source>
        <dbReference type="ARBA" id="ARBA00008270"/>
    </source>
</evidence>
<dbReference type="Proteomes" id="UP000185766">
    <property type="component" value="Unassembled WGS sequence"/>
</dbReference>
<evidence type="ECO:0000256" key="2">
    <source>
        <dbReference type="ARBA" id="ARBA00023235"/>
    </source>
</evidence>
<organism evidence="4 5">
    <name type="scientific">Atopomonas hussainii</name>
    <dbReference type="NCBI Taxonomy" id="1429083"/>
    <lineage>
        <taxon>Bacteria</taxon>
        <taxon>Pseudomonadati</taxon>
        <taxon>Pseudomonadota</taxon>
        <taxon>Gammaproteobacteria</taxon>
        <taxon>Pseudomonadales</taxon>
        <taxon>Pseudomonadaceae</taxon>
        <taxon>Atopomonas</taxon>
    </lineage>
</organism>
<protein>
    <submittedName>
        <fullName evidence="4">Phenazine biosynthesis protein PhzF family</fullName>
    </submittedName>
</protein>
<keyword evidence="5" id="KW-1185">Reference proteome</keyword>
<evidence type="ECO:0000313" key="5">
    <source>
        <dbReference type="Proteomes" id="UP000185766"/>
    </source>
</evidence>
<proteinExistence type="inferred from homology"/>
<dbReference type="NCBIfam" id="TIGR00654">
    <property type="entry name" value="PhzF_family"/>
    <property type="match status" value="1"/>
</dbReference>
<gene>
    <name evidence="4" type="ORF">SAMN05216214_11128</name>
</gene>
<evidence type="ECO:0000313" key="4">
    <source>
        <dbReference type="EMBL" id="SEL35447.1"/>
    </source>
</evidence>
<keyword evidence="2" id="KW-0413">Isomerase</keyword>
<dbReference type="AlphaFoldDB" id="A0A1H7PK52"/>
<evidence type="ECO:0000256" key="3">
    <source>
        <dbReference type="PIRSR" id="PIRSR016184-1"/>
    </source>
</evidence>
<dbReference type="GO" id="GO:0005737">
    <property type="term" value="C:cytoplasm"/>
    <property type="evidence" value="ECO:0007669"/>
    <property type="project" value="TreeGrafter"/>
</dbReference>
<comment type="similarity">
    <text evidence="1">Belongs to the PhzF family.</text>
</comment>
<dbReference type="PIRSF" id="PIRSF016184">
    <property type="entry name" value="PhzC_PhzF"/>
    <property type="match status" value="1"/>
</dbReference>
<dbReference type="EMBL" id="FOAS01000011">
    <property type="protein sequence ID" value="SEL35447.1"/>
    <property type="molecule type" value="Genomic_DNA"/>
</dbReference>
<accession>A0A1H7PK52</accession>
<sequence>MATTFYQVDAFTAQAFAGNPAMVYRLEQWPSDARMQAIAAEHNLSETVFVGPDAELGLRIRWFTPAVEVDLCGHATLAAAQVLSEVYGLPLPLRFASLSGELRVAEDAQGRLQLDFPQQACAPFAVTPELQAALGQTVVEAVAGLNLLVRLESAAAVLACTPDMRAIRGWPQQGVIVTAEGDDCDFVSRYFAPQVGVDEDPVTGSAHCALMPFWQARLNKSQMFACQVSARGGELWCELKGERVLIAGQAVIVARGELLV</sequence>